<feature type="domain" description="ANTAR" evidence="1">
    <location>
        <begin position="1"/>
        <end position="29"/>
    </location>
</feature>
<reference evidence="2 3" key="1">
    <citation type="submission" date="2020-08" db="EMBL/GenBank/DDBJ databases">
        <title>Amycolatopsis sp. nov. DR6-1 isolated from Dendrobium heterocarpum.</title>
        <authorList>
            <person name="Tedsree N."/>
            <person name="Kuncharoen N."/>
            <person name="Likhitwitayawuid K."/>
            <person name="Tanasupawat S."/>
        </authorList>
    </citation>
    <scope>NUCLEOTIDE SEQUENCE [LARGE SCALE GENOMIC DNA]</scope>
    <source>
        <strain evidence="2 3">DR6-1</strain>
    </source>
</reference>
<sequence length="29" mass="3041">MTALNSRVVLEQAKGILAAHLSIEAGEAF</sequence>
<name>A0A7W3W1M0_9PSEU</name>
<accession>A0A7W3W1M0</accession>
<comment type="caution">
    <text evidence="2">The sequence shown here is derived from an EMBL/GenBank/DDBJ whole genome shotgun (WGS) entry which is preliminary data.</text>
</comment>
<dbReference type="Proteomes" id="UP000526734">
    <property type="component" value="Unassembled WGS sequence"/>
</dbReference>
<evidence type="ECO:0000313" key="3">
    <source>
        <dbReference type="Proteomes" id="UP000526734"/>
    </source>
</evidence>
<dbReference type="GO" id="GO:0003723">
    <property type="term" value="F:RNA binding"/>
    <property type="evidence" value="ECO:0007669"/>
    <property type="project" value="InterPro"/>
</dbReference>
<organism evidence="2 3">
    <name type="scientific">Amycolatopsis dendrobii</name>
    <dbReference type="NCBI Taxonomy" id="2760662"/>
    <lineage>
        <taxon>Bacteria</taxon>
        <taxon>Bacillati</taxon>
        <taxon>Actinomycetota</taxon>
        <taxon>Actinomycetes</taxon>
        <taxon>Pseudonocardiales</taxon>
        <taxon>Pseudonocardiaceae</taxon>
        <taxon>Amycolatopsis</taxon>
    </lineage>
</organism>
<gene>
    <name evidence="2" type="ORF">H4281_28880</name>
</gene>
<dbReference type="Gene3D" id="1.10.10.10">
    <property type="entry name" value="Winged helix-like DNA-binding domain superfamily/Winged helix DNA-binding domain"/>
    <property type="match status" value="1"/>
</dbReference>
<evidence type="ECO:0000259" key="1">
    <source>
        <dbReference type="PROSITE" id="PS50921"/>
    </source>
</evidence>
<dbReference type="PROSITE" id="PS50921">
    <property type="entry name" value="ANTAR"/>
    <property type="match status" value="1"/>
</dbReference>
<proteinExistence type="predicted"/>
<keyword evidence="3" id="KW-1185">Reference proteome</keyword>
<dbReference type="EMBL" id="JACGZW010000010">
    <property type="protein sequence ID" value="MBB1157179.1"/>
    <property type="molecule type" value="Genomic_DNA"/>
</dbReference>
<dbReference type="AlphaFoldDB" id="A0A7W3W1M0"/>
<evidence type="ECO:0000313" key="2">
    <source>
        <dbReference type="EMBL" id="MBB1157179.1"/>
    </source>
</evidence>
<protein>
    <submittedName>
        <fullName evidence="2">ANTAR domain-containing protein</fullName>
    </submittedName>
</protein>
<dbReference type="InterPro" id="IPR005561">
    <property type="entry name" value="ANTAR"/>
</dbReference>
<dbReference type="InterPro" id="IPR036388">
    <property type="entry name" value="WH-like_DNA-bd_sf"/>
</dbReference>
<dbReference type="Pfam" id="PF03861">
    <property type="entry name" value="ANTAR"/>
    <property type="match status" value="1"/>
</dbReference>
<dbReference type="RefSeq" id="WP_182894054.1">
    <property type="nucleotide sequence ID" value="NZ_JACGZW010000010.1"/>
</dbReference>